<dbReference type="InParanoid" id="K1QUT4"/>
<reference evidence="1" key="1">
    <citation type="journal article" date="2012" name="Nature">
        <title>The oyster genome reveals stress adaptation and complexity of shell formation.</title>
        <authorList>
            <person name="Zhang G."/>
            <person name="Fang X."/>
            <person name="Guo X."/>
            <person name="Li L."/>
            <person name="Luo R."/>
            <person name="Xu F."/>
            <person name="Yang P."/>
            <person name="Zhang L."/>
            <person name="Wang X."/>
            <person name="Qi H."/>
            <person name="Xiong Z."/>
            <person name="Que H."/>
            <person name="Xie Y."/>
            <person name="Holland P.W."/>
            <person name="Paps J."/>
            <person name="Zhu Y."/>
            <person name="Wu F."/>
            <person name="Chen Y."/>
            <person name="Wang J."/>
            <person name="Peng C."/>
            <person name="Meng J."/>
            <person name="Yang L."/>
            <person name="Liu J."/>
            <person name="Wen B."/>
            <person name="Zhang N."/>
            <person name="Huang Z."/>
            <person name="Zhu Q."/>
            <person name="Feng Y."/>
            <person name="Mount A."/>
            <person name="Hedgecock D."/>
            <person name="Xu Z."/>
            <person name="Liu Y."/>
            <person name="Domazet-Loso T."/>
            <person name="Du Y."/>
            <person name="Sun X."/>
            <person name="Zhang S."/>
            <person name="Liu B."/>
            <person name="Cheng P."/>
            <person name="Jiang X."/>
            <person name="Li J."/>
            <person name="Fan D."/>
            <person name="Wang W."/>
            <person name="Fu W."/>
            <person name="Wang T."/>
            <person name="Wang B."/>
            <person name="Zhang J."/>
            <person name="Peng Z."/>
            <person name="Li Y."/>
            <person name="Li N."/>
            <person name="Wang J."/>
            <person name="Chen M."/>
            <person name="He Y."/>
            <person name="Tan F."/>
            <person name="Song X."/>
            <person name="Zheng Q."/>
            <person name="Huang R."/>
            <person name="Yang H."/>
            <person name="Du X."/>
            <person name="Chen L."/>
            <person name="Yang M."/>
            <person name="Gaffney P.M."/>
            <person name="Wang S."/>
            <person name="Luo L."/>
            <person name="She Z."/>
            <person name="Ming Y."/>
            <person name="Huang W."/>
            <person name="Zhang S."/>
            <person name="Huang B."/>
            <person name="Zhang Y."/>
            <person name="Qu T."/>
            <person name="Ni P."/>
            <person name="Miao G."/>
            <person name="Wang J."/>
            <person name="Wang Q."/>
            <person name="Steinberg C.E."/>
            <person name="Wang H."/>
            <person name="Li N."/>
            <person name="Qian L."/>
            <person name="Zhang G."/>
            <person name="Li Y."/>
            <person name="Yang H."/>
            <person name="Liu X."/>
            <person name="Wang J."/>
            <person name="Yin Y."/>
            <person name="Wang J."/>
        </authorList>
    </citation>
    <scope>NUCLEOTIDE SEQUENCE [LARGE SCALE GENOMIC DNA]</scope>
    <source>
        <strain evidence="1">05x7-T-G4-1.051#20</strain>
    </source>
</reference>
<dbReference type="OrthoDB" id="10346968at2759"/>
<protein>
    <submittedName>
        <fullName evidence="1">Uncharacterized protein</fullName>
    </submittedName>
</protein>
<dbReference type="EMBL" id="JH817539">
    <property type="protein sequence ID" value="EKC35024.1"/>
    <property type="molecule type" value="Genomic_DNA"/>
</dbReference>
<evidence type="ECO:0000313" key="1">
    <source>
        <dbReference type="EMBL" id="EKC35024.1"/>
    </source>
</evidence>
<name>K1QUT4_MAGGI</name>
<proteinExistence type="predicted"/>
<accession>K1QUT4</accession>
<dbReference type="KEGG" id="crg:105339977"/>
<dbReference type="Gene3D" id="1.20.140.150">
    <property type="match status" value="1"/>
</dbReference>
<organism evidence="1">
    <name type="scientific">Magallana gigas</name>
    <name type="common">Pacific oyster</name>
    <name type="synonym">Crassostrea gigas</name>
    <dbReference type="NCBI Taxonomy" id="29159"/>
    <lineage>
        <taxon>Eukaryota</taxon>
        <taxon>Metazoa</taxon>
        <taxon>Spiralia</taxon>
        <taxon>Lophotrochozoa</taxon>
        <taxon>Mollusca</taxon>
        <taxon>Bivalvia</taxon>
        <taxon>Autobranchia</taxon>
        <taxon>Pteriomorphia</taxon>
        <taxon>Ostreida</taxon>
        <taxon>Ostreoidea</taxon>
        <taxon>Ostreidae</taxon>
        <taxon>Magallana</taxon>
    </lineage>
</organism>
<dbReference type="AlphaFoldDB" id="K1QUT4"/>
<sequence>MPSKRMNTYFKDKLLVFNSVLSIIFALVGLLGDYWWEMNVTSSSTVDLGLWTQVTCGQTLFGAGNFSTYACFKDDNDNNGWVKFVRITTAFGTSLLGLGLLVHLVYLLKKTPTLKTFSAGVMFIAGVLFFIITCVIIDRIKNLTNGYSAILFFPNRDTILRPHTLPIMFMSFTFLLATIVAVGLLINMDYKPVPPRDPFLERSTSVQQAKATSRV</sequence>
<dbReference type="HOGENOM" id="CLU_1284415_0_0_1"/>
<gene>
    <name evidence="1" type="ORF">CGI_10023646</name>
</gene>